<evidence type="ECO:0000256" key="1">
    <source>
        <dbReference type="ARBA" id="ARBA00023267"/>
    </source>
</evidence>
<dbReference type="SUPFAM" id="SSF51230">
    <property type="entry name" value="Single hybrid motif"/>
    <property type="match status" value="1"/>
</dbReference>
<evidence type="ECO:0000259" key="2">
    <source>
        <dbReference type="PROSITE" id="PS50968"/>
    </source>
</evidence>
<dbReference type="PANTHER" id="PTHR45266:SF3">
    <property type="entry name" value="OXALOACETATE DECARBOXYLASE ALPHA CHAIN"/>
    <property type="match status" value="1"/>
</dbReference>
<gene>
    <name evidence="3" type="ORF">BJ980_003210</name>
</gene>
<dbReference type="RefSeq" id="WP_179503229.1">
    <property type="nucleotide sequence ID" value="NZ_JACCAA010000001.1"/>
</dbReference>
<evidence type="ECO:0000313" key="3">
    <source>
        <dbReference type="EMBL" id="NYG60287.1"/>
    </source>
</evidence>
<dbReference type="Gene3D" id="2.40.50.100">
    <property type="match status" value="1"/>
</dbReference>
<dbReference type="InterPro" id="IPR011053">
    <property type="entry name" value="Single_hybrid_motif"/>
</dbReference>
<dbReference type="PROSITE" id="PS00188">
    <property type="entry name" value="BIOTIN"/>
    <property type="match status" value="1"/>
</dbReference>
<dbReference type="EMBL" id="JACCAA010000001">
    <property type="protein sequence ID" value="NYG60287.1"/>
    <property type="molecule type" value="Genomic_DNA"/>
</dbReference>
<keyword evidence="1" id="KW-0092">Biotin</keyword>
<dbReference type="AlphaFoldDB" id="A0A7Y9S4A7"/>
<dbReference type="CDD" id="cd06850">
    <property type="entry name" value="biotinyl_domain"/>
    <property type="match status" value="1"/>
</dbReference>
<dbReference type="InterPro" id="IPR000089">
    <property type="entry name" value="Biotin_lipoyl"/>
</dbReference>
<reference evidence="3 4" key="1">
    <citation type="submission" date="2020-07" db="EMBL/GenBank/DDBJ databases">
        <title>Sequencing the genomes of 1000 actinobacteria strains.</title>
        <authorList>
            <person name="Klenk H.-P."/>
        </authorList>
    </citation>
    <scope>NUCLEOTIDE SEQUENCE [LARGE SCALE GENOMIC DNA]</scope>
    <source>
        <strain evidence="3 4">DSM 23819</strain>
    </source>
</reference>
<dbReference type="Pfam" id="PF00364">
    <property type="entry name" value="Biotin_lipoyl"/>
    <property type="match status" value="1"/>
</dbReference>
<sequence length="75" mass="7783">MPAHVEAPFQGFVTPLVRVGDRVEIGDPVAMIEAMKMEAAITAPRSGTIVRVVVDGTESVAGGDLVVVLEPAVRG</sequence>
<dbReference type="PANTHER" id="PTHR45266">
    <property type="entry name" value="OXALOACETATE DECARBOXYLASE ALPHA CHAIN"/>
    <property type="match status" value="1"/>
</dbReference>
<dbReference type="InterPro" id="IPR001882">
    <property type="entry name" value="Biotin_BS"/>
</dbReference>
<proteinExistence type="predicted"/>
<evidence type="ECO:0000313" key="4">
    <source>
        <dbReference type="Proteomes" id="UP000540656"/>
    </source>
</evidence>
<keyword evidence="4" id="KW-1185">Reference proteome</keyword>
<accession>A0A7Y9S4A7</accession>
<feature type="domain" description="Lipoyl-binding" evidence="2">
    <location>
        <begin position="1"/>
        <end position="70"/>
    </location>
</feature>
<protein>
    <submittedName>
        <fullName evidence="3">Biotin carboxyl carrier protein</fullName>
    </submittedName>
</protein>
<name>A0A7Y9S4A7_9ACTN</name>
<organism evidence="3 4">
    <name type="scientific">Nocardioides daedukensis</name>
    <dbReference type="NCBI Taxonomy" id="634462"/>
    <lineage>
        <taxon>Bacteria</taxon>
        <taxon>Bacillati</taxon>
        <taxon>Actinomycetota</taxon>
        <taxon>Actinomycetes</taxon>
        <taxon>Propionibacteriales</taxon>
        <taxon>Nocardioidaceae</taxon>
        <taxon>Nocardioides</taxon>
    </lineage>
</organism>
<dbReference type="InterPro" id="IPR050709">
    <property type="entry name" value="Biotin_Carboxyl_Carrier/Decarb"/>
</dbReference>
<dbReference type="PROSITE" id="PS50968">
    <property type="entry name" value="BIOTINYL_LIPOYL"/>
    <property type="match status" value="1"/>
</dbReference>
<dbReference type="FunFam" id="2.40.50.100:FF:000003">
    <property type="entry name" value="Acetyl-CoA carboxylase biotin carboxyl carrier protein"/>
    <property type="match status" value="1"/>
</dbReference>
<comment type="caution">
    <text evidence="3">The sequence shown here is derived from an EMBL/GenBank/DDBJ whole genome shotgun (WGS) entry which is preliminary data.</text>
</comment>
<dbReference type="Proteomes" id="UP000540656">
    <property type="component" value="Unassembled WGS sequence"/>
</dbReference>